<sequence length="314" mass="36260">MNRSLGEKMRMLLMQRKLPRSFWLYAIQAAAFKINLTPNVDVKRDSKRLDQQAVATIFLGYSLERRGWLFYSPDYNPNIFWSNSVKFMEVKCWSDRTEWCPTRMQSPPVLADKADLSDLGYTNENLFNEREREPHDEHLDMNAINEPNDEKDSIEDMAKYTKNETDSGIQAGDPILGLTAMSHDRQRNLDLTVSEALSGEDKQHWKEAMHKELDGLRAMGTWEITNLPKGMNAINTCWVLKIKMDVDLILTKFKARLVARGFMQRQGIDYTEVFAPVAPIQSIRGVLAIATVQDWEVDCIDVKQAYLNLMLHHD</sequence>
<dbReference type="eggNOG" id="KOG0017">
    <property type="taxonomic scope" value="Eukaryota"/>
</dbReference>
<dbReference type="InterPro" id="IPR057670">
    <property type="entry name" value="SH3_retrovirus"/>
</dbReference>
<accession>I2FZG3</accession>
<organism evidence="3 4">
    <name type="scientific">Ustilago hordei</name>
    <name type="common">Barley covered smut fungus</name>
    <dbReference type="NCBI Taxonomy" id="120017"/>
    <lineage>
        <taxon>Eukaryota</taxon>
        <taxon>Fungi</taxon>
        <taxon>Dikarya</taxon>
        <taxon>Basidiomycota</taxon>
        <taxon>Ustilaginomycotina</taxon>
        <taxon>Ustilaginomycetes</taxon>
        <taxon>Ustilaginales</taxon>
        <taxon>Ustilaginaceae</taxon>
        <taxon>Ustilago</taxon>
    </lineage>
</organism>
<dbReference type="STRING" id="1128400.I2FZG3"/>
<feature type="non-terminal residue" evidence="3">
    <location>
        <position position="314"/>
    </location>
</feature>
<dbReference type="Pfam" id="PF07727">
    <property type="entry name" value="RVT_2"/>
    <property type="match status" value="1"/>
</dbReference>
<dbReference type="AlphaFoldDB" id="I2FZG3"/>
<evidence type="ECO:0000259" key="2">
    <source>
        <dbReference type="Pfam" id="PF25597"/>
    </source>
</evidence>
<evidence type="ECO:0000259" key="1">
    <source>
        <dbReference type="Pfam" id="PF07727"/>
    </source>
</evidence>
<comment type="caution">
    <text evidence="3">The sequence shown here is derived from an EMBL/GenBank/DDBJ whole genome shotgun (WGS) entry which is preliminary data.</text>
</comment>
<dbReference type="Pfam" id="PF25597">
    <property type="entry name" value="SH3_retrovirus"/>
    <property type="match status" value="1"/>
</dbReference>
<keyword evidence="4" id="KW-1185">Reference proteome</keyword>
<name>I2FZG3_USTHO</name>
<evidence type="ECO:0000313" key="3">
    <source>
        <dbReference type="EMBL" id="CCF52306.1"/>
    </source>
</evidence>
<dbReference type="HOGENOM" id="CLU_001650_15_5_1"/>
<feature type="domain" description="Retroviral polymerase SH3-like" evidence="2">
    <location>
        <begin position="44"/>
        <end position="97"/>
    </location>
</feature>
<dbReference type="EMBL" id="CAGI01000172">
    <property type="protein sequence ID" value="CCF52306.1"/>
    <property type="molecule type" value="Genomic_DNA"/>
</dbReference>
<reference evidence="3 4" key="1">
    <citation type="journal article" date="2012" name="Plant Cell">
        <title>Genome comparison of barley and maize smut fungi reveals targeted loss of RNA silencing components and species-specific presence of transposable elements.</title>
        <authorList>
            <person name="Laurie J.D."/>
            <person name="Ali S."/>
            <person name="Linning R."/>
            <person name="Mannhaupt G."/>
            <person name="Wong P."/>
            <person name="Gueldener U."/>
            <person name="Muensterkoetter M."/>
            <person name="Moore R."/>
            <person name="Kahmann R."/>
            <person name="Bakkeren G."/>
            <person name="Schirawski J."/>
        </authorList>
    </citation>
    <scope>NUCLEOTIDE SEQUENCE [LARGE SCALE GENOMIC DNA]</scope>
    <source>
        <strain evidence="4">Uh4875-4</strain>
    </source>
</reference>
<dbReference type="Proteomes" id="UP000006174">
    <property type="component" value="Unassembled WGS sequence"/>
</dbReference>
<gene>
    <name evidence="3" type="ORF">UHOR_15354</name>
</gene>
<protein>
    <submittedName>
        <fullName evidence="3">Conserved uncharacterized protein (N-terminal)</fullName>
    </submittedName>
</protein>
<feature type="domain" description="Reverse transcriptase Ty1/copia-type" evidence="1">
    <location>
        <begin position="221"/>
        <end position="311"/>
    </location>
</feature>
<proteinExistence type="predicted"/>
<evidence type="ECO:0000313" key="4">
    <source>
        <dbReference type="Proteomes" id="UP000006174"/>
    </source>
</evidence>
<dbReference type="InterPro" id="IPR013103">
    <property type="entry name" value="RVT_2"/>
</dbReference>